<feature type="region of interest" description="Disordered" evidence="1">
    <location>
        <begin position="52"/>
        <end position="109"/>
    </location>
</feature>
<organism evidence="3 4">
    <name type="scientific">Alkaliphilus hydrothermalis</name>
    <dbReference type="NCBI Taxonomy" id="1482730"/>
    <lineage>
        <taxon>Bacteria</taxon>
        <taxon>Bacillati</taxon>
        <taxon>Bacillota</taxon>
        <taxon>Clostridia</taxon>
        <taxon>Peptostreptococcales</taxon>
        <taxon>Natronincolaceae</taxon>
        <taxon>Alkaliphilus</taxon>
    </lineage>
</organism>
<evidence type="ECO:0008006" key="5">
    <source>
        <dbReference type="Google" id="ProtNLM"/>
    </source>
</evidence>
<accession>A0ABS2NPD6</accession>
<keyword evidence="2" id="KW-1133">Transmembrane helix</keyword>
<protein>
    <recommendedName>
        <fullName evidence="5">Aminodeoxychorismate lyase</fullName>
    </recommendedName>
</protein>
<dbReference type="Gene3D" id="3.30.1490.480">
    <property type="entry name" value="Endolytic murein transglycosylase"/>
    <property type="match status" value="1"/>
</dbReference>
<proteinExistence type="predicted"/>
<evidence type="ECO:0000256" key="1">
    <source>
        <dbReference type="SAM" id="MobiDB-lite"/>
    </source>
</evidence>
<keyword evidence="4" id="KW-1185">Reference proteome</keyword>
<keyword evidence="2" id="KW-0812">Transmembrane</keyword>
<gene>
    <name evidence="3" type="ORF">JOC73_000950</name>
</gene>
<feature type="compositionally biased region" description="Basic and acidic residues" evidence="1">
    <location>
        <begin position="96"/>
        <end position="109"/>
    </location>
</feature>
<evidence type="ECO:0000313" key="4">
    <source>
        <dbReference type="Proteomes" id="UP001314796"/>
    </source>
</evidence>
<reference evidence="3 4" key="1">
    <citation type="submission" date="2021-01" db="EMBL/GenBank/DDBJ databases">
        <title>Genomic Encyclopedia of Type Strains, Phase IV (KMG-IV): sequencing the most valuable type-strain genomes for metagenomic binning, comparative biology and taxonomic classification.</title>
        <authorList>
            <person name="Goeker M."/>
        </authorList>
    </citation>
    <scope>NUCLEOTIDE SEQUENCE [LARGE SCALE GENOMIC DNA]</scope>
    <source>
        <strain evidence="3 4">DSM 25890</strain>
    </source>
</reference>
<evidence type="ECO:0000256" key="2">
    <source>
        <dbReference type="SAM" id="Phobius"/>
    </source>
</evidence>
<dbReference type="EMBL" id="JAFBEE010000004">
    <property type="protein sequence ID" value="MBM7614439.1"/>
    <property type="molecule type" value="Genomic_DNA"/>
</dbReference>
<dbReference type="Proteomes" id="UP001314796">
    <property type="component" value="Unassembled WGS sequence"/>
</dbReference>
<name>A0ABS2NPD6_9FIRM</name>
<dbReference type="RefSeq" id="WP_204400705.1">
    <property type="nucleotide sequence ID" value="NZ_JAFBEE010000004.1"/>
</dbReference>
<keyword evidence="2" id="KW-0472">Membrane</keyword>
<sequence length="185" mass="20281">MEKLKDLLHDLTDVILAIGIVVVMFTVVTMNLGDWFSGDSAVVFANSTPQVNIAGSEDQNKDEANIEDTEREVVEETEEVTKEVTEKPVDNSSKQSTKESKPKESTEEKPAVITVVDVKKVTIPDGTPGVNIAKILQEKGLIEEPAEFIKVAEDLKLALKLKSGTFDIPTNSTVKEMVEIIARVK</sequence>
<evidence type="ECO:0000313" key="3">
    <source>
        <dbReference type="EMBL" id="MBM7614439.1"/>
    </source>
</evidence>
<comment type="caution">
    <text evidence="3">The sequence shown here is derived from an EMBL/GenBank/DDBJ whole genome shotgun (WGS) entry which is preliminary data.</text>
</comment>
<feature type="compositionally biased region" description="Basic and acidic residues" evidence="1">
    <location>
        <begin position="71"/>
        <end position="89"/>
    </location>
</feature>
<feature type="transmembrane region" description="Helical" evidence="2">
    <location>
        <begin position="14"/>
        <end position="32"/>
    </location>
</feature>